<dbReference type="InterPro" id="IPR001001">
    <property type="entry name" value="DNA_polIII_beta"/>
</dbReference>
<evidence type="ECO:0000256" key="2">
    <source>
        <dbReference type="ARBA" id="ARBA00010752"/>
    </source>
</evidence>
<protein>
    <recommendedName>
        <fullName evidence="3 10">Beta sliding clamp</fullName>
    </recommendedName>
</protein>
<feature type="domain" description="DNA polymerase III beta sliding clamp N-terminal" evidence="11">
    <location>
        <begin position="7"/>
        <end position="125"/>
    </location>
</feature>
<proteinExistence type="inferred from homology"/>
<evidence type="ECO:0000313" key="15">
    <source>
        <dbReference type="Proteomes" id="UP001169006"/>
    </source>
</evidence>
<accession>A0ABT8SXN6</accession>
<dbReference type="PIRSF" id="PIRSF000804">
    <property type="entry name" value="DNA_pol_III_b"/>
    <property type="match status" value="1"/>
</dbReference>
<dbReference type="InterPro" id="IPR022637">
    <property type="entry name" value="DNA_polIII_beta_cen"/>
</dbReference>
<keyword evidence="8 10" id="KW-0239">DNA-directed DNA polymerase</keyword>
<dbReference type="InterPro" id="IPR046938">
    <property type="entry name" value="DNA_clamp_sf"/>
</dbReference>
<evidence type="ECO:0000313" key="14">
    <source>
        <dbReference type="EMBL" id="MDO1582397.1"/>
    </source>
</evidence>
<dbReference type="PANTHER" id="PTHR30478:SF0">
    <property type="entry name" value="BETA SLIDING CLAMP"/>
    <property type="match status" value="1"/>
</dbReference>
<evidence type="ECO:0000256" key="6">
    <source>
        <dbReference type="ARBA" id="ARBA00022695"/>
    </source>
</evidence>
<reference evidence="14" key="2">
    <citation type="submission" date="2023-07" db="EMBL/GenBank/DDBJ databases">
        <authorList>
            <person name="Sun H."/>
        </authorList>
    </citation>
    <scope>NUCLEOTIDE SEQUENCE</scope>
    <source>
        <strain evidence="14">05753</strain>
    </source>
</reference>
<comment type="similarity">
    <text evidence="2 10">Belongs to the beta sliding clamp family.</text>
</comment>
<keyword evidence="15" id="KW-1185">Reference proteome</keyword>
<gene>
    <name evidence="14" type="primary">dnaN</name>
    <name evidence="14" type="ORF">Q2T52_09825</name>
</gene>
<keyword evidence="5 10" id="KW-0808">Transferase</keyword>
<keyword evidence="6 10" id="KW-0548">Nucleotidyltransferase</keyword>
<dbReference type="EMBL" id="JAUKWQ010000002">
    <property type="protein sequence ID" value="MDO1582397.1"/>
    <property type="molecule type" value="Genomic_DNA"/>
</dbReference>
<comment type="subcellular location">
    <subcellularLocation>
        <location evidence="1 10">Cytoplasm</location>
    </subcellularLocation>
</comment>
<comment type="subunit">
    <text evidence="10">Forms a ring-shaped head-to-tail homodimer around DNA.</text>
</comment>
<evidence type="ECO:0000256" key="10">
    <source>
        <dbReference type="PIRNR" id="PIRNR000804"/>
    </source>
</evidence>
<dbReference type="InterPro" id="IPR022635">
    <property type="entry name" value="DNA_polIII_beta_C"/>
</dbReference>
<dbReference type="Gene3D" id="3.10.150.10">
    <property type="entry name" value="DNA Polymerase III, subunit A, domain 2"/>
    <property type="match status" value="1"/>
</dbReference>
<comment type="function">
    <text evidence="10">Confers DNA tethering and processivity to DNA polymerases and other proteins. Acts as a clamp, forming a ring around DNA (a reaction catalyzed by the clamp-loading complex) which diffuses in an ATP-independent manner freely and bidirectionally along dsDNA. Initially characterized for its ability to contact the catalytic subunit of DNA polymerase III (Pol III), a complex, multichain enzyme responsible for most of the replicative synthesis in bacteria; Pol III exhibits 3'-5' exonuclease proofreading activity. The beta chain is required for initiation of replication as well as for processivity of DNA replication.</text>
</comment>
<reference evidence="14" key="1">
    <citation type="journal article" date="2015" name="Int. J. Syst. Evol. Microbiol.">
        <title>Rhizobium oryzicola sp. nov., potential plant-growth-promoting endophytic bacteria isolated from rice roots.</title>
        <authorList>
            <person name="Zhang X.X."/>
            <person name="Gao J.S."/>
            <person name="Cao Y.H."/>
            <person name="Sheirdil R.A."/>
            <person name="Wang X.C."/>
            <person name="Zhang L."/>
        </authorList>
    </citation>
    <scope>NUCLEOTIDE SEQUENCE</scope>
    <source>
        <strain evidence="14">05753</strain>
    </source>
</reference>
<evidence type="ECO:0000256" key="9">
    <source>
        <dbReference type="ARBA" id="ARBA00023125"/>
    </source>
</evidence>
<evidence type="ECO:0000256" key="1">
    <source>
        <dbReference type="ARBA" id="ARBA00004496"/>
    </source>
</evidence>
<evidence type="ECO:0000259" key="12">
    <source>
        <dbReference type="Pfam" id="PF02767"/>
    </source>
</evidence>
<feature type="domain" description="DNA polymerase III beta sliding clamp C-terminal" evidence="13">
    <location>
        <begin position="252"/>
        <end position="370"/>
    </location>
</feature>
<dbReference type="InterPro" id="IPR022634">
    <property type="entry name" value="DNA_polIII_beta_N"/>
</dbReference>
<feature type="domain" description="DNA polymerase III beta sliding clamp central" evidence="12">
    <location>
        <begin position="146"/>
        <end position="248"/>
    </location>
</feature>
<evidence type="ECO:0000256" key="4">
    <source>
        <dbReference type="ARBA" id="ARBA00022490"/>
    </source>
</evidence>
<keyword evidence="7 10" id="KW-0235">DNA replication</keyword>
<dbReference type="NCBIfam" id="TIGR00663">
    <property type="entry name" value="dnan"/>
    <property type="match status" value="1"/>
</dbReference>
<evidence type="ECO:0000256" key="7">
    <source>
        <dbReference type="ARBA" id="ARBA00022705"/>
    </source>
</evidence>
<evidence type="ECO:0000259" key="11">
    <source>
        <dbReference type="Pfam" id="PF00712"/>
    </source>
</evidence>
<evidence type="ECO:0000256" key="3">
    <source>
        <dbReference type="ARBA" id="ARBA00021035"/>
    </source>
</evidence>
<evidence type="ECO:0000259" key="13">
    <source>
        <dbReference type="Pfam" id="PF02768"/>
    </source>
</evidence>
<dbReference type="Gene3D" id="3.70.10.10">
    <property type="match status" value="1"/>
</dbReference>
<evidence type="ECO:0000256" key="8">
    <source>
        <dbReference type="ARBA" id="ARBA00022932"/>
    </source>
</evidence>
<dbReference type="GO" id="GO:0003887">
    <property type="term" value="F:DNA-directed DNA polymerase activity"/>
    <property type="evidence" value="ECO:0007669"/>
    <property type="project" value="UniProtKB-EC"/>
</dbReference>
<dbReference type="RefSeq" id="WP_302076535.1">
    <property type="nucleotide sequence ID" value="NZ_JAUKWQ010000002.1"/>
</dbReference>
<keyword evidence="9" id="KW-0238">DNA-binding</keyword>
<dbReference type="Pfam" id="PF02767">
    <property type="entry name" value="DNA_pol3_beta_2"/>
    <property type="match status" value="1"/>
</dbReference>
<comment type="caution">
    <text evidence="14">The sequence shown here is derived from an EMBL/GenBank/DDBJ whole genome shotgun (WGS) entry which is preliminary data.</text>
</comment>
<keyword evidence="4 10" id="KW-0963">Cytoplasm</keyword>
<sequence>MAEGKLFRVHRAELLPALDAVFEAVDHKSGIPILANVLLRPKKGQLLLRGTDLTIEVETSCDLADDNGTAAITVNGTALREIVRNLPEAADIIFAAGAFPDQVRILAGRSKFSLLTLPERDFPSIADKMSGEPNEIDIAPLLDGFSKVIYAIREDRTRPFLSGPYLHPDSGKIAIVGCDGHNLAVVRVAMEQPFQFPGVILPLKTVKAVSKIFGDRKGKAALTVTDAMIRFSCGGVTLVSKLIDGTYPGYNQIIPKEQVTKAISSVAALKGASARVCLVAKDLEKDSVFLQMERGLIKLAMNAGDGEASEEEIAVDYDGEPIRIGFSGKYIRALLGSVSTQDVELHFFAPDRAAMFRPTIDVDETYILMPRFK</sequence>
<dbReference type="Pfam" id="PF00712">
    <property type="entry name" value="DNA_pol3_beta"/>
    <property type="match status" value="1"/>
</dbReference>
<dbReference type="SUPFAM" id="SSF55979">
    <property type="entry name" value="DNA clamp"/>
    <property type="match status" value="3"/>
</dbReference>
<dbReference type="PANTHER" id="PTHR30478">
    <property type="entry name" value="DNA POLYMERASE III SUBUNIT BETA"/>
    <property type="match status" value="1"/>
</dbReference>
<dbReference type="Pfam" id="PF02768">
    <property type="entry name" value="DNA_pol3_beta_3"/>
    <property type="match status" value="1"/>
</dbReference>
<dbReference type="SMART" id="SM00480">
    <property type="entry name" value="POL3Bc"/>
    <property type="match status" value="1"/>
</dbReference>
<dbReference type="Proteomes" id="UP001169006">
    <property type="component" value="Unassembled WGS sequence"/>
</dbReference>
<name>A0ABT8SXN6_9HYPH</name>
<organism evidence="14 15">
    <name type="scientific">Rhizobium oryzicola</name>
    <dbReference type="NCBI Taxonomy" id="1232668"/>
    <lineage>
        <taxon>Bacteria</taxon>
        <taxon>Pseudomonadati</taxon>
        <taxon>Pseudomonadota</taxon>
        <taxon>Alphaproteobacteria</taxon>
        <taxon>Hyphomicrobiales</taxon>
        <taxon>Rhizobiaceae</taxon>
        <taxon>Rhizobium/Agrobacterium group</taxon>
        <taxon>Rhizobium</taxon>
    </lineage>
</organism>
<evidence type="ECO:0000256" key="5">
    <source>
        <dbReference type="ARBA" id="ARBA00022679"/>
    </source>
</evidence>
<dbReference type="CDD" id="cd00140">
    <property type="entry name" value="beta_clamp"/>
    <property type="match status" value="1"/>
</dbReference>